<proteinExistence type="predicted"/>
<dbReference type="EMBL" id="NIPW01000004">
    <property type="protein sequence ID" value="OWJ80467.1"/>
    <property type="molecule type" value="Genomic_DNA"/>
</dbReference>
<dbReference type="RefSeq" id="WP_088213781.1">
    <property type="nucleotide sequence ID" value="NZ_NIPW01000004.1"/>
</dbReference>
<keyword evidence="2 5" id="KW-0812">Transmembrane</keyword>
<accession>A0A212AG55</accession>
<evidence type="ECO:0000256" key="1">
    <source>
        <dbReference type="ARBA" id="ARBA00004141"/>
    </source>
</evidence>
<feature type="transmembrane region" description="Helical" evidence="5">
    <location>
        <begin position="107"/>
        <end position="129"/>
    </location>
</feature>
<dbReference type="AlphaFoldDB" id="A0A212AG55"/>
<evidence type="ECO:0000313" key="8">
    <source>
        <dbReference type="Proteomes" id="UP000196878"/>
    </source>
</evidence>
<evidence type="ECO:0000256" key="4">
    <source>
        <dbReference type="ARBA" id="ARBA00023136"/>
    </source>
</evidence>
<dbReference type="Proteomes" id="UP000196878">
    <property type="component" value="Unassembled WGS sequence"/>
</dbReference>
<evidence type="ECO:0000256" key="2">
    <source>
        <dbReference type="ARBA" id="ARBA00022692"/>
    </source>
</evidence>
<evidence type="ECO:0000313" key="7">
    <source>
        <dbReference type="EMBL" id="OWJ80467.1"/>
    </source>
</evidence>
<sequence>MAITTEILRSYRTPGAVVRRRLSDGVREDRALAVLMAACLVIFVAQWPRLAREAHLDPTVPLDARLGGALLGWLFLAPLFFYLLAGLSHLVARVLGGRGSYHTARVALFWSLLASAPLFLLNGLVAGLVGPSPAATVTGIVVLAVFLTIWFLSLAEAERPQPATP</sequence>
<evidence type="ECO:0000256" key="5">
    <source>
        <dbReference type="SAM" id="Phobius"/>
    </source>
</evidence>
<keyword evidence="4 5" id="KW-0472">Membrane</keyword>
<dbReference type="Pfam" id="PF04893">
    <property type="entry name" value="Yip1"/>
    <property type="match status" value="1"/>
</dbReference>
<feature type="transmembrane region" description="Helical" evidence="5">
    <location>
        <begin position="70"/>
        <end position="95"/>
    </location>
</feature>
<feature type="transmembrane region" description="Helical" evidence="5">
    <location>
        <begin position="135"/>
        <end position="155"/>
    </location>
</feature>
<feature type="transmembrane region" description="Helical" evidence="5">
    <location>
        <begin position="31"/>
        <end position="50"/>
    </location>
</feature>
<protein>
    <submittedName>
        <fullName evidence="7">YIP1 family protein</fullName>
    </submittedName>
</protein>
<gene>
    <name evidence="7" type="ORF">CDV49_01350</name>
</gene>
<dbReference type="GO" id="GO:0016020">
    <property type="term" value="C:membrane"/>
    <property type="evidence" value="ECO:0007669"/>
    <property type="project" value="UniProtKB-SubCell"/>
</dbReference>
<comment type="subcellular location">
    <subcellularLocation>
        <location evidence="1">Membrane</location>
        <topology evidence="1">Multi-pass membrane protein</topology>
    </subcellularLocation>
</comment>
<name>A0A212AG55_9RHOB</name>
<organism evidence="7 8">
    <name type="scientific">Haematobacter genomosp. 1</name>
    <dbReference type="NCBI Taxonomy" id="366618"/>
    <lineage>
        <taxon>Bacteria</taxon>
        <taxon>Pseudomonadati</taxon>
        <taxon>Pseudomonadota</taxon>
        <taxon>Alphaproteobacteria</taxon>
        <taxon>Rhodobacterales</taxon>
        <taxon>Paracoccaceae</taxon>
        <taxon>Haematobacter</taxon>
    </lineage>
</organism>
<comment type="caution">
    <text evidence="7">The sequence shown here is derived from an EMBL/GenBank/DDBJ whole genome shotgun (WGS) entry which is preliminary data.</text>
</comment>
<keyword evidence="8" id="KW-1185">Reference proteome</keyword>
<evidence type="ECO:0000259" key="6">
    <source>
        <dbReference type="Pfam" id="PF04893"/>
    </source>
</evidence>
<feature type="domain" description="Yip1" evidence="6">
    <location>
        <begin position="14"/>
        <end position="154"/>
    </location>
</feature>
<keyword evidence="3 5" id="KW-1133">Transmembrane helix</keyword>
<dbReference type="InterPro" id="IPR006977">
    <property type="entry name" value="Yip1_dom"/>
</dbReference>
<evidence type="ECO:0000256" key="3">
    <source>
        <dbReference type="ARBA" id="ARBA00022989"/>
    </source>
</evidence>
<dbReference type="OrthoDB" id="7771437at2"/>
<reference evidence="7 8" key="1">
    <citation type="submission" date="2016-12" db="EMBL/GenBank/DDBJ databases">
        <title>Comparison of Traditional DNA-DNA Hybridization with In Silico Genomic Analysis.</title>
        <authorList>
            <person name="Nicholson A.C."/>
            <person name="Humrighouse B.W."/>
            <person name="Graziano J."/>
            <person name="Lasker B."/>
            <person name="Whitney A.M."/>
            <person name="Mcquiston J.R."/>
        </authorList>
    </citation>
    <scope>NUCLEOTIDE SEQUENCE [LARGE SCALE GENOMIC DNA]</scope>
    <source>
        <strain evidence="7 8">H2240</strain>
    </source>
</reference>